<feature type="compositionally biased region" description="Polar residues" evidence="1">
    <location>
        <begin position="128"/>
        <end position="142"/>
    </location>
</feature>
<evidence type="ECO:0000259" key="2">
    <source>
        <dbReference type="PROSITE" id="PS51203"/>
    </source>
</evidence>
<name>A0AAD9JQQ4_9ANNE</name>
<evidence type="ECO:0000313" key="3">
    <source>
        <dbReference type="EMBL" id="KAK2157452.1"/>
    </source>
</evidence>
<dbReference type="AlphaFoldDB" id="A0AAD9JQQ4"/>
<comment type="caution">
    <text evidence="3">The sequence shown here is derived from an EMBL/GenBank/DDBJ whole genome shotgun (WGS) entry which is preliminary data.</text>
</comment>
<dbReference type="PROSITE" id="PS51203">
    <property type="entry name" value="CS"/>
    <property type="match status" value="1"/>
</dbReference>
<proteinExistence type="predicted"/>
<dbReference type="Gene3D" id="1.25.40.10">
    <property type="entry name" value="Tetratricopeptide repeat domain"/>
    <property type="match status" value="1"/>
</dbReference>
<dbReference type="InterPro" id="IPR019734">
    <property type="entry name" value="TPR_rpt"/>
</dbReference>
<dbReference type="InterPro" id="IPR008978">
    <property type="entry name" value="HSP20-like_chaperone"/>
</dbReference>
<keyword evidence="4" id="KW-1185">Reference proteome</keyword>
<feature type="domain" description="CS" evidence="2">
    <location>
        <begin position="153"/>
        <end position="199"/>
    </location>
</feature>
<dbReference type="Gene3D" id="2.60.40.790">
    <property type="match status" value="1"/>
</dbReference>
<dbReference type="GO" id="GO:0051087">
    <property type="term" value="F:protein-folding chaperone binding"/>
    <property type="evidence" value="ECO:0007669"/>
    <property type="project" value="InterPro"/>
</dbReference>
<feature type="region of interest" description="Disordered" evidence="1">
    <location>
        <begin position="128"/>
        <end position="151"/>
    </location>
</feature>
<gene>
    <name evidence="3" type="ORF">LSH36_191g03037</name>
</gene>
<dbReference type="Pfam" id="PF13181">
    <property type="entry name" value="TPR_8"/>
    <property type="match status" value="1"/>
</dbReference>
<dbReference type="PANTHER" id="PTHR45862">
    <property type="entry name" value="PROTEIN SGT1 HOMOLOG"/>
    <property type="match status" value="1"/>
</dbReference>
<dbReference type="SUPFAM" id="SSF49764">
    <property type="entry name" value="HSP20-like chaperones"/>
    <property type="match status" value="1"/>
</dbReference>
<dbReference type="SMART" id="SM00028">
    <property type="entry name" value="TPR"/>
    <property type="match status" value="3"/>
</dbReference>
<accession>A0AAD9JQQ4</accession>
<sequence>MASESFAKGNEAFVAEDYDVADEHYTKAIELDDTRDEYYVARAHARTKLDRFQDANLDATRAVQLNDKSVKAHFRKGVALFNLEDYSSALESFTHAKTLDVRKKTAGMESTDSQVVYGCSLTTSQKPEAAATSVTENSETKPSSPPVIQMPSGPKTKYDWYQTETHVVVTILIKNVKKEDMKTDIQEKHVSGYYFILHF</sequence>
<evidence type="ECO:0000313" key="4">
    <source>
        <dbReference type="Proteomes" id="UP001208570"/>
    </source>
</evidence>
<dbReference type="InterPro" id="IPR007052">
    <property type="entry name" value="CS_dom"/>
</dbReference>
<dbReference type="SUPFAM" id="SSF48452">
    <property type="entry name" value="TPR-like"/>
    <property type="match status" value="1"/>
</dbReference>
<dbReference type="Proteomes" id="UP001208570">
    <property type="component" value="Unassembled WGS sequence"/>
</dbReference>
<dbReference type="Pfam" id="PF04969">
    <property type="entry name" value="CS"/>
    <property type="match status" value="1"/>
</dbReference>
<dbReference type="EMBL" id="JAODUP010000191">
    <property type="protein sequence ID" value="KAK2157452.1"/>
    <property type="molecule type" value="Genomic_DNA"/>
</dbReference>
<protein>
    <recommendedName>
        <fullName evidence="2">CS domain-containing protein</fullName>
    </recommendedName>
</protein>
<evidence type="ECO:0000256" key="1">
    <source>
        <dbReference type="SAM" id="MobiDB-lite"/>
    </source>
</evidence>
<dbReference type="InterPro" id="IPR011990">
    <property type="entry name" value="TPR-like_helical_dom_sf"/>
</dbReference>
<organism evidence="3 4">
    <name type="scientific">Paralvinella palmiformis</name>
    <dbReference type="NCBI Taxonomy" id="53620"/>
    <lineage>
        <taxon>Eukaryota</taxon>
        <taxon>Metazoa</taxon>
        <taxon>Spiralia</taxon>
        <taxon>Lophotrochozoa</taxon>
        <taxon>Annelida</taxon>
        <taxon>Polychaeta</taxon>
        <taxon>Sedentaria</taxon>
        <taxon>Canalipalpata</taxon>
        <taxon>Terebellida</taxon>
        <taxon>Terebelliformia</taxon>
        <taxon>Alvinellidae</taxon>
        <taxon>Paralvinella</taxon>
    </lineage>
</organism>
<reference evidence="3" key="1">
    <citation type="journal article" date="2023" name="Mol. Biol. Evol.">
        <title>Third-Generation Sequencing Reveals the Adaptive Role of the Epigenome in Three Deep-Sea Polychaetes.</title>
        <authorList>
            <person name="Perez M."/>
            <person name="Aroh O."/>
            <person name="Sun Y."/>
            <person name="Lan Y."/>
            <person name="Juniper S.K."/>
            <person name="Young C.R."/>
            <person name="Angers B."/>
            <person name="Qian P.Y."/>
        </authorList>
    </citation>
    <scope>NUCLEOTIDE SEQUENCE</scope>
    <source>
        <strain evidence="3">P08H-3</strain>
    </source>
</reference>
<dbReference type="InterPro" id="IPR044563">
    <property type="entry name" value="Sgt1-like"/>
</dbReference>